<feature type="compositionally biased region" description="Low complexity" evidence="1">
    <location>
        <begin position="133"/>
        <end position="149"/>
    </location>
</feature>
<feature type="region of interest" description="Disordered" evidence="1">
    <location>
        <begin position="133"/>
        <end position="156"/>
    </location>
</feature>
<organism evidence="3 4">
    <name type="scientific">Ciona savignyi</name>
    <name type="common">Pacific transparent sea squirt</name>
    <dbReference type="NCBI Taxonomy" id="51511"/>
    <lineage>
        <taxon>Eukaryota</taxon>
        <taxon>Metazoa</taxon>
        <taxon>Chordata</taxon>
        <taxon>Tunicata</taxon>
        <taxon>Ascidiacea</taxon>
        <taxon>Phlebobranchia</taxon>
        <taxon>Cionidae</taxon>
        <taxon>Ciona</taxon>
    </lineage>
</organism>
<dbReference type="InterPro" id="IPR031963">
    <property type="entry name" value="SAP130_C"/>
</dbReference>
<feature type="domain" description="Histone deacetylase complex subunit SAP130 C-terminal" evidence="2">
    <location>
        <begin position="79"/>
        <end position="129"/>
    </location>
</feature>
<dbReference type="AlphaFoldDB" id="H2Z619"/>
<evidence type="ECO:0000259" key="2">
    <source>
        <dbReference type="Pfam" id="PF16014"/>
    </source>
</evidence>
<keyword evidence="4" id="KW-1185">Reference proteome</keyword>
<dbReference type="Ensembl" id="ENSCSAVT00000013180.1">
    <property type="protein sequence ID" value="ENSCSAVP00000013031.1"/>
    <property type="gene ID" value="ENSCSAVG00000007658.1"/>
</dbReference>
<dbReference type="Pfam" id="PF16014">
    <property type="entry name" value="SAP130_C"/>
    <property type="match status" value="1"/>
</dbReference>
<evidence type="ECO:0000256" key="1">
    <source>
        <dbReference type="SAM" id="MobiDB-lite"/>
    </source>
</evidence>
<evidence type="ECO:0000313" key="4">
    <source>
        <dbReference type="Proteomes" id="UP000007875"/>
    </source>
</evidence>
<proteinExistence type="predicted"/>
<protein>
    <recommendedName>
        <fullName evidence="2">Histone deacetylase complex subunit SAP130 C-terminal domain-containing protein</fullName>
    </recommendedName>
</protein>
<name>H2Z619_CIOSA</name>
<dbReference type="HOGENOM" id="CLU_1685954_0_0_1"/>
<dbReference type="InParanoid" id="H2Z619"/>
<reference evidence="3" key="3">
    <citation type="submission" date="2025-09" db="UniProtKB">
        <authorList>
            <consortium name="Ensembl"/>
        </authorList>
    </citation>
    <scope>IDENTIFICATION</scope>
</reference>
<dbReference type="Proteomes" id="UP000007875">
    <property type="component" value="Unassembled WGS sequence"/>
</dbReference>
<evidence type="ECO:0000313" key="3">
    <source>
        <dbReference type="Ensembl" id="ENSCSAVP00000013031.1"/>
    </source>
</evidence>
<reference evidence="3" key="2">
    <citation type="submission" date="2025-08" db="UniProtKB">
        <authorList>
            <consortium name="Ensembl"/>
        </authorList>
    </citation>
    <scope>IDENTIFICATION</scope>
</reference>
<accession>H2Z619</accession>
<sequence length="156" mass="17043">MACCNTSCIPQLGTGLNRLKPVACPPLILLQAVALQGRPATQVIQTTSFYTPTNFGKTLINNSEGASCPNTPNLTPVERKSNRIREDILKIEEMAQANIQRSNVMQEQLIEAKTAVLKALDHQDLVDKVVQVARQAQKQSRPSSTSSSRASKKKKS</sequence>
<reference evidence="4" key="1">
    <citation type="submission" date="2003-08" db="EMBL/GenBank/DDBJ databases">
        <authorList>
            <person name="Birren B."/>
            <person name="Nusbaum C."/>
            <person name="Abebe A."/>
            <person name="Abouelleil A."/>
            <person name="Adekoya E."/>
            <person name="Ait-zahra M."/>
            <person name="Allen N."/>
            <person name="Allen T."/>
            <person name="An P."/>
            <person name="Anderson M."/>
            <person name="Anderson S."/>
            <person name="Arachchi H."/>
            <person name="Armbruster J."/>
            <person name="Bachantsang P."/>
            <person name="Baldwin J."/>
            <person name="Barry A."/>
            <person name="Bayul T."/>
            <person name="Blitshsteyn B."/>
            <person name="Bloom T."/>
            <person name="Blye J."/>
            <person name="Boguslavskiy L."/>
            <person name="Borowsky M."/>
            <person name="Boukhgalter B."/>
            <person name="Brunache A."/>
            <person name="Butler J."/>
            <person name="Calixte N."/>
            <person name="Calvo S."/>
            <person name="Camarata J."/>
            <person name="Campo K."/>
            <person name="Chang J."/>
            <person name="Cheshatsang Y."/>
            <person name="Citroen M."/>
            <person name="Collymore A."/>
            <person name="Considine T."/>
            <person name="Cook A."/>
            <person name="Cooke P."/>
            <person name="Corum B."/>
            <person name="Cuomo C."/>
            <person name="David R."/>
            <person name="Dawoe T."/>
            <person name="Degray S."/>
            <person name="Dodge S."/>
            <person name="Dooley K."/>
            <person name="Dorje P."/>
            <person name="Dorjee K."/>
            <person name="Dorris L."/>
            <person name="Duffey N."/>
            <person name="Dupes A."/>
            <person name="Elkins T."/>
            <person name="Engels R."/>
            <person name="Erickson J."/>
            <person name="Farina A."/>
            <person name="Faro S."/>
            <person name="Ferreira P."/>
            <person name="Fischer H."/>
            <person name="Fitzgerald M."/>
            <person name="Foley K."/>
            <person name="Gage D."/>
            <person name="Galagan J."/>
            <person name="Gearin G."/>
            <person name="Gnerre S."/>
            <person name="Gnirke A."/>
            <person name="Goyette A."/>
            <person name="Graham J."/>
            <person name="Grandbois E."/>
            <person name="Gyaltsen K."/>
            <person name="Hafez N."/>
            <person name="Hagopian D."/>
            <person name="Hagos B."/>
            <person name="Hall J."/>
            <person name="Hatcher B."/>
            <person name="Heller A."/>
            <person name="Higgins H."/>
            <person name="Honan T."/>
            <person name="Horn A."/>
            <person name="Houde N."/>
            <person name="Hughes L."/>
            <person name="Hulme W."/>
            <person name="Husby E."/>
            <person name="Iliev I."/>
            <person name="Jaffe D."/>
            <person name="Jones C."/>
            <person name="Kamal M."/>
            <person name="Kamat A."/>
            <person name="Kamvysselis M."/>
            <person name="Karlsson E."/>
            <person name="Kells C."/>
            <person name="Kieu A."/>
            <person name="Kisner P."/>
            <person name="Kodira C."/>
            <person name="Kulbokas E."/>
            <person name="Labutti K."/>
            <person name="Lama D."/>
            <person name="Landers T."/>
            <person name="Leger J."/>
            <person name="Levine S."/>
            <person name="Lewis D."/>
            <person name="Lewis T."/>
            <person name="Lindblad-toh K."/>
            <person name="Liu X."/>
            <person name="Lokyitsang T."/>
            <person name="Lokyitsang Y."/>
            <person name="Lucien O."/>
            <person name="Lui A."/>
            <person name="Ma L.J."/>
            <person name="Mabbitt R."/>
            <person name="Macdonald J."/>
            <person name="Maclean C."/>
            <person name="Major J."/>
            <person name="Manning J."/>
            <person name="Marabella R."/>
            <person name="Maru K."/>
            <person name="Matthews C."/>
            <person name="Mauceli E."/>
            <person name="Mccarthy M."/>
            <person name="Mcdonough S."/>
            <person name="Mcghee T."/>
            <person name="Meldrim J."/>
            <person name="Meneus L."/>
            <person name="Mesirov J."/>
            <person name="Mihalev A."/>
            <person name="Mihova T."/>
            <person name="Mikkelsen T."/>
            <person name="Mlenga V."/>
            <person name="Moru K."/>
            <person name="Mozes J."/>
            <person name="Mulrain L."/>
            <person name="Munson G."/>
            <person name="Naylor J."/>
            <person name="Newes C."/>
            <person name="Nguyen C."/>
            <person name="Nguyen N."/>
            <person name="Nguyen T."/>
            <person name="Nicol R."/>
            <person name="Nielsen C."/>
            <person name="Nizzari M."/>
            <person name="Norbu C."/>
            <person name="Norbu N."/>
            <person name="O'donnell P."/>
            <person name="Okoawo O."/>
            <person name="O'leary S."/>
            <person name="Omotosho B."/>
            <person name="O'neill K."/>
            <person name="Osman S."/>
            <person name="Parker S."/>
            <person name="Perrin D."/>
            <person name="Phunkhang P."/>
            <person name="Piqani B."/>
            <person name="Purcell S."/>
            <person name="Rachupka T."/>
            <person name="Ramasamy U."/>
            <person name="Rameau R."/>
            <person name="Ray V."/>
            <person name="Raymond C."/>
            <person name="Retta R."/>
            <person name="Richardson S."/>
            <person name="Rise C."/>
            <person name="Rodriguez J."/>
            <person name="Rogers J."/>
            <person name="Rogov P."/>
            <person name="Rutman M."/>
            <person name="Schupbach R."/>
            <person name="Seaman C."/>
            <person name="Settipalli S."/>
            <person name="Sharpe T."/>
            <person name="Sheridan J."/>
            <person name="Sherpa N."/>
            <person name="Shi J."/>
            <person name="Smirnov S."/>
            <person name="Smith C."/>
            <person name="Sougnez C."/>
            <person name="Spencer B."/>
            <person name="Stalker J."/>
            <person name="Stange-thomann N."/>
            <person name="Stavropoulos S."/>
            <person name="Stetson K."/>
            <person name="Stone C."/>
            <person name="Stone S."/>
            <person name="Stubbs M."/>
            <person name="Talamas J."/>
            <person name="Tchuinga P."/>
            <person name="Tenzing P."/>
            <person name="Tesfaye S."/>
            <person name="Theodore J."/>
            <person name="Thoulutsang Y."/>
            <person name="Topham K."/>
            <person name="Towey S."/>
            <person name="Tsamla T."/>
            <person name="Tsomo N."/>
            <person name="Vallee D."/>
            <person name="Vassiliev H."/>
            <person name="Venkataraman V."/>
            <person name="Vinson J."/>
            <person name="Vo A."/>
            <person name="Wade C."/>
            <person name="Wang S."/>
            <person name="Wangchuk T."/>
            <person name="Wangdi T."/>
            <person name="Whittaker C."/>
            <person name="Wilkinson J."/>
            <person name="Wu Y."/>
            <person name="Wyman D."/>
            <person name="Yadav S."/>
            <person name="Yang S."/>
            <person name="Yang X."/>
            <person name="Yeager S."/>
            <person name="Yee E."/>
            <person name="Young G."/>
            <person name="Zainoun J."/>
            <person name="Zembeck L."/>
            <person name="Zimmer A."/>
            <person name="Zody M."/>
            <person name="Lander E."/>
        </authorList>
    </citation>
    <scope>NUCLEOTIDE SEQUENCE [LARGE SCALE GENOMIC DNA]</scope>
</reference>